<dbReference type="CDD" id="cd16922">
    <property type="entry name" value="HATPase_EvgS-ArcB-TorS-like"/>
    <property type="match status" value="1"/>
</dbReference>
<evidence type="ECO:0000256" key="4">
    <source>
        <dbReference type="PROSITE-ProRule" id="PRU00169"/>
    </source>
</evidence>
<dbReference type="CDD" id="cd17546">
    <property type="entry name" value="REC_hyHK_CKI1_RcsC-like"/>
    <property type="match status" value="1"/>
</dbReference>
<dbReference type="PANTHER" id="PTHR45339:SF5">
    <property type="entry name" value="HISTIDINE KINASE"/>
    <property type="match status" value="1"/>
</dbReference>
<dbReference type="SMART" id="SM00448">
    <property type="entry name" value="REC"/>
    <property type="match status" value="1"/>
</dbReference>
<dbReference type="SUPFAM" id="SSF55874">
    <property type="entry name" value="ATPase domain of HSP90 chaperone/DNA topoisomerase II/histidine kinase"/>
    <property type="match status" value="1"/>
</dbReference>
<reference evidence="12 13" key="1">
    <citation type="submission" date="2024-04" db="EMBL/GenBank/DDBJ databases">
        <title>Dissimilatory iodate-reducing microorganisms contribute to the enrichment of iodine in groundwater.</title>
        <authorList>
            <person name="Jiang Z."/>
        </authorList>
    </citation>
    <scope>NUCLEOTIDE SEQUENCE [LARGE SCALE GENOMIC DNA]</scope>
    <source>
        <strain evidence="12 13">NCP973</strain>
    </source>
</reference>
<dbReference type="CDD" id="cd00082">
    <property type="entry name" value="HisKA"/>
    <property type="match status" value="1"/>
</dbReference>
<keyword evidence="6" id="KW-0812">Transmembrane</keyword>
<dbReference type="Pfam" id="PF02518">
    <property type="entry name" value="HATPase_c"/>
    <property type="match status" value="1"/>
</dbReference>
<keyword evidence="13" id="KW-1185">Reference proteome</keyword>
<evidence type="ECO:0000256" key="7">
    <source>
        <dbReference type="SAM" id="SignalP"/>
    </source>
</evidence>
<dbReference type="SUPFAM" id="SSF52172">
    <property type="entry name" value="CheY-like"/>
    <property type="match status" value="1"/>
</dbReference>
<dbReference type="SMART" id="SM00062">
    <property type="entry name" value="PBPb"/>
    <property type="match status" value="1"/>
</dbReference>
<evidence type="ECO:0000313" key="13">
    <source>
        <dbReference type="Proteomes" id="UP001479520"/>
    </source>
</evidence>
<feature type="signal peptide" evidence="7">
    <location>
        <begin position="1"/>
        <end position="23"/>
    </location>
</feature>
<dbReference type="SUPFAM" id="SSF47384">
    <property type="entry name" value="Homodimeric domain of signal transducing histidine kinase"/>
    <property type="match status" value="1"/>
</dbReference>
<dbReference type="PROSITE" id="PS50112">
    <property type="entry name" value="PAS"/>
    <property type="match status" value="1"/>
</dbReference>
<dbReference type="InterPro" id="IPR004358">
    <property type="entry name" value="Sig_transdc_His_kin-like_C"/>
</dbReference>
<organism evidence="12 13">
    <name type="scientific">Azonexus hydrophilus</name>
    <dbReference type="NCBI Taxonomy" id="418702"/>
    <lineage>
        <taxon>Bacteria</taxon>
        <taxon>Pseudomonadati</taxon>
        <taxon>Pseudomonadota</taxon>
        <taxon>Betaproteobacteria</taxon>
        <taxon>Rhodocyclales</taxon>
        <taxon>Azonexaceae</taxon>
        <taxon>Azonexus</taxon>
    </lineage>
</organism>
<dbReference type="InterPro" id="IPR005467">
    <property type="entry name" value="His_kinase_dom"/>
</dbReference>
<protein>
    <recommendedName>
        <fullName evidence="2">histidine kinase</fullName>
        <ecNumber evidence="2">2.7.13.3</ecNumber>
    </recommendedName>
</protein>
<dbReference type="Proteomes" id="UP001479520">
    <property type="component" value="Chromosome"/>
</dbReference>
<sequence length="832" mass="92502">MKRPTVLLLSFLLGMVLSGMAQAAPERIRVVGDKNFPPYLFLSADGHPEGYIVDLWRLWERKTGIPVELKAIDWADAQASLLGGDADVIENIYRTPGREPLYEFSLPYSTQRSFIYKHESISGVGSPATLKGFLIGVEEGDACGEVLAARGITTLQYYRDYSQMIQAAIDQEIKLFCLDEAPAAYYLYRFKVQDQFRQAFELYRGEMRRAVRKGNGELLAIVEAGMASISKEELAALHEKWMGKPLLLAPYARFIGFGLSILLLLGAVLALWVFLLRRVVNQRTAELEMRRAQLNTVVSTIPDLVWLKDVEGTYLACNRRFEQLFGATEAEIVGRTDYDFVGQELADFFRENDRKAMAAGYPSLNEEWLTFAEGGERLLFETIKTPMLDRQGKLIGVLGIARDITHHRETENELRASEEKLRRYREQLEDLVDERTRQLAQARDAAESANRAKSAFLANMSHEIRTPMNAIIGMSHVLHRKLADPELIDRLDKIDEAARHLLAIINDLLDLSKIDADKLQLEQRPVEPAGIMDNIVSMLAVQANAKGIELRYRVGDMPAGLQGDGGRLIQAFLNLASNAVKFTDHGSVELSIDCERVEDGSAVLRFTVADTGIGIVPEVLPELFQSFHQADNSTARRFGGTGLGLAITRRLARLMGGDAGVESEIGRGSRFWFTARLAVGEAAPPLPKPAGGALRADQVLRAEFLGSRVLVVEDDPINQEVAVELLQMVGLEVDVADDGLLALDKVSQARRPFALILMDLQMPRLGGLETLARLQQMPGFSTPVVAMTANAFTEDQERCRDAGMVDFIAKPVDPVLLYETILEWLRRGRASG</sequence>
<keyword evidence="7" id="KW-0732">Signal</keyword>
<feature type="modified residue" description="4-aspartylphosphate" evidence="4">
    <location>
        <position position="759"/>
    </location>
</feature>
<evidence type="ECO:0000256" key="5">
    <source>
        <dbReference type="SAM" id="Coils"/>
    </source>
</evidence>
<feature type="domain" description="Response regulatory" evidence="9">
    <location>
        <begin position="708"/>
        <end position="825"/>
    </location>
</feature>
<dbReference type="SMART" id="SM00387">
    <property type="entry name" value="HATPase_c"/>
    <property type="match status" value="1"/>
</dbReference>
<dbReference type="Gene3D" id="3.30.450.20">
    <property type="entry name" value="PAS domain"/>
    <property type="match status" value="1"/>
</dbReference>
<dbReference type="Pfam" id="PF00072">
    <property type="entry name" value="Response_reg"/>
    <property type="match status" value="1"/>
</dbReference>
<dbReference type="EC" id="2.7.13.3" evidence="2"/>
<dbReference type="NCBIfam" id="TIGR00229">
    <property type="entry name" value="sensory_box"/>
    <property type="match status" value="1"/>
</dbReference>
<dbReference type="InterPro" id="IPR001638">
    <property type="entry name" value="Solute-binding_3/MltF_N"/>
</dbReference>
<gene>
    <name evidence="12" type="ORF">AADV58_01565</name>
</gene>
<dbReference type="PROSITE" id="PS50109">
    <property type="entry name" value="HIS_KIN"/>
    <property type="match status" value="1"/>
</dbReference>
<dbReference type="EMBL" id="CP151406">
    <property type="protein sequence ID" value="WZJ21860.1"/>
    <property type="molecule type" value="Genomic_DNA"/>
</dbReference>
<dbReference type="InterPro" id="IPR013656">
    <property type="entry name" value="PAS_4"/>
</dbReference>
<keyword evidence="5" id="KW-0175">Coiled coil</keyword>
<dbReference type="Gene3D" id="3.30.565.10">
    <property type="entry name" value="Histidine kinase-like ATPase, C-terminal domain"/>
    <property type="match status" value="1"/>
</dbReference>
<evidence type="ECO:0000256" key="6">
    <source>
        <dbReference type="SAM" id="Phobius"/>
    </source>
</evidence>
<name>A0ABZ2XH29_9RHOO</name>
<evidence type="ECO:0000256" key="1">
    <source>
        <dbReference type="ARBA" id="ARBA00000085"/>
    </source>
</evidence>
<feature type="domain" description="Histidine kinase" evidence="8">
    <location>
        <begin position="459"/>
        <end position="679"/>
    </location>
</feature>
<dbReference type="SUPFAM" id="SSF53850">
    <property type="entry name" value="Periplasmic binding protein-like II"/>
    <property type="match status" value="1"/>
</dbReference>
<dbReference type="InterPro" id="IPR036890">
    <property type="entry name" value="HATPase_C_sf"/>
</dbReference>
<evidence type="ECO:0000313" key="12">
    <source>
        <dbReference type="EMBL" id="WZJ21860.1"/>
    </source>
</evidence>
<keyword evidence="6" id="KW-1133">Transmembrane helix</keyword>
<dbReference type="Pfam" id="PF08448">
    <property type="entry name" value="PAS_4"/>
    <property type="match status" value="1"/>
</dbReference>
<dbReference type="RefSeq" id="WP_341743892.1">
    <property type="nucleotide sequence ID" value="NZ_CP151406.1"/>
</dbReference>
<feature type="transmembrane region" description="Helical" evidence="6">
    <location>
        <begin position="254"/>
        <end position="275"/>
    </location>
</feature>
<feature type="domain" description="PAS" evidence="10">
    <location>
        <begin position="290"/>
        <end position="360"/>
    </location>
</feature>
<dbReference type="InterPro" id="IPR011006">
    <property type="entry name" value="CheY-like_superfamily"/>
</dbReference>
<evidence type="ECO:0000259" key="9">
    <source>
        <dbReference type="PROSITE" id="PS50110"/>
    </source>
</evidence>
<feature type="domain" description="PAC" evidence="11">
    <location>
        <begin position="364"/>
        <end position="416"/>
    </location>
</feature>
<dbReference type="CDD" id="cd00130">
    <property type="entry name" value="PAS"/>
    <property type="match status" value="1"/>
</dbReference>
<evidence type="ECO:0000259" key="10">
    <source>
        <dbReference type="PROSITE" id="PS50112"/>
    </source>
</evidence>
<dbReference type="InterPro" id="IPR000700">
    <property type="entry name" value="PAS-assoc_C"/>
</dbReference>
<feature type="coiled-coil region" evidence="5">
    <location>
        <begin position="407"/>
        <end position="452"/>
    </location>
</feature>
<dbReference type="PROSITE" id="PS50110">
    <property type="entry name" value="RESPONSE_REGULATORY"/>
    <property type="match status" value="1"/>
</dbReference>
<dbReference type="SUPFAM" id="SSF55785">
    <property type="entry name" value="PYP-like sensor domain (PAS domain)"/>
    <property type="match status" value="1"/>
</dbReference>
<dbReference type="InterPro" id="IPR035965">
    <property type="entry name" value="PAS-like_dom_sf"/>
</dbReference>
<comment type="catalytic activity">
    <reaction evidence="1">
        <text>ATP + protein L-histidine = ADP + protein N-phospho-L-histidine.</text>
        <dbReference type="EC" id="2.7.13.3"/>
    </reaction>
</comment>
<proteinExistence type="predicted"/>
<dbReference type="PROSITE" id="PS50113">
    <property type="entry name" value="PAC"/>
    <property type="match status" value="1"/>
</dbReference>
<dbReference type="InterPro" id="IPR003594">
    <property type="entry name" value="HATPase_dom"/>
</dbReference>
<dbReference type="InterPro" id="IPR001789">
    <property type="entry name" value="Sig_transdc_resp-reg_receiver"/>
</dbReference>
<dbReference type="PANTHER" id="PTHR45339">
    <property type="entry name" value="HYBRID SIGNAL TRANSDUCTION HISTIDINE KINASE J"/>
    <property type="match status" value="1"/>
</dbReference>
<feature type="chain" id="PRO_5046331864" description="histidine kinase" evidence="7">
    <location>
        <begin position="24"/>
        <end position="832"/>
    </location>
</feature>
<evidence type="ECO:0000259" key="8">
    <source>
        <dbReference type="PROSITE" id="PS50109"/>
    </source>
</evidence>
<dbReference type="PRINTS" id="PR00344">
    <property type="entry name" value="BCTRLSENSOR"/>
</dbReference>
<evidence type="ECO:0000259" key="11">
    <source>
        <dbReference type="PROSITE" id="PS50113"/>
    </source>
</evidence>
<dbReference type="Gene3D" id="3.40.50.2300">
    <property type="match status" value="1"/>
</dbReference>
<accession>A0ABZ2XH29</accession>
<evidence type="ECO:0000256" key="2">
    <source>
        <dbReference type="ARBA" id="ARBA00012438"/>
    </source>
</evidence>
<dbReference type="CDD" id="cd13706">
    <property type="entry name" value="PBP2_HisK_like_1"/>
    <property type="match status" value="1"/>
</dbReference>
<dbReference type="SMART" id="SM00388">
    <property type="entry name" value="HisKA"/>
    <property type="match status" value="1"/>
</dbReference>
<keyword evidence="3 4" id="KW-0597">Phosphoprotein</keyword>
<dbReference type="Gene3D" id="1.10.287.130">
    <property type="match status" value="1"/>
</dbReference>
<keyword evidence="6" id="KW-0472">Membrane</keyword>
<dbReference type="SMART" id="SM00091">
    <property type="entry name" value="PAS"/>
    <property type="match status" value="1"/>
</dbReference>
<evidence type="ECO:0000256" key="3">
    <source>
        <dbReference type="ARBA" id="ARBA00022553"/>
    </source>
</evidence>
<dbReference type="InterPro" id="IPR003661">
    <property type="entry name" value="HisK_dim/P_dom"/>
</dbReference>
<dbReference type="Gene3D" id="3.40.190.10">
    <property type="entry name" value="Periplasmic binding protein-like II"/>
    <property type="match status" value="2"/>
</dbReference>
<dbReference type="Pfam" id="PF00512">
    <property type="entry name" value="HisKA"/>
    <property type="match status" value="1"/>
</dbReference>
<dbReference type="InterPro" id="IPR000014">
    <property type="entry name" value="PAS"/>
</dbReference>
<dbReference type="Pfam" id="PF00497">
    <property type="entry name" value="SBP_bac_3"/>
    <property type="match status" value="1"/>
</dbReference>
<dbReference type="InterPro" id="IPR036097">
    <property type="entry name" value="HisK_dim/P_sf"/>
</dbReference>